<dbReference type="EMBL" id="OU900095">
    <property type="protein sequence ID" value="CAG9858746.1"/>
    <property type="molecule type" value="Genomic_DNA"/>
</dbReference>
<name>A0A9N9TR35_PHYSR</name>
<sequence length="285" mass="32938">MTTNRANFQRCACSSTPKTRRNPTYPRKPAKTQIETLLDCQDCCKRNKNITLPEFHLHCNEDPDCTINALKLNILSNRRRRKNPQDSRPSKKYHYLMTDKSTNVPKKVLQHDSFTTVLNVKTHNAQIKTTNRPSKDKEIPRQDVEAALDDSASSSSASVDTINTYFLAPHRRSERRSKLSTRQATKTNGRVIAWKENLSGRSTLIGGKRSAVTSPSDFLFVLREVIKMDNQFRSEKGPETRQSGTQTGRIYRWFGWFKLFRRKKRPSESKSPKDVSLYDYDDDDF</sequence>
<gene>
    <name evidence="2" type="ORF">PHYEVI_LOCUS5133</name>
</gene>
<reference evidence="2" key="1">
    <citation type="submission" date="2022-01" db="EMBL/GenBank/DDBJ databases">
        <authorList>
            <person name="King R."/>
        </authorList>
    </citation>
    <scope>NUCLEOTIDE SEQUENCE</scope>
</reference>
<feature type="region of interest" description="Disordered" evidence="1">
    <location>
        <begin position="127"/>
        <end position="155"/>
    </location>
</feature>
<dbReference type="AlphaFoldDB" id="A0A9N9TR35"/>
<keyword evidence="3" id="KW-1185">Reference proteome</keyword>
<feature type="compositionally biased region" description="Basic and acidic residues" evidence="1">
    <location>
        <begin position="133"/>
        <end position="144"/>
    </location>
</feature>
<evidence type="ECO:0000313" key="2">
    <source>
        <dbReference type="EMBL" id="CAG9858746.1"/>
    </source>
</evidence>
<proteinExistence type="predicted"/>
<organism evidence="2 3">
    <name type="scientific">Phyllotreta striolata</name>
    <name type="common">Striped flea beetle</name>
    <name type="synonym">Crioceris striolata</name>
    <dbReference type="NCBI Taxonomy" id="444603"/>
    <lineage>
        <taxon>Eukaryota</taxon>
        <taxon>Metazoa</taxon>
        <taxon>Ecdysozoa</taxon>
        <taxon>Arthropoda</taxon>
        <taxon>Hexapoda</taxon>
        <taxon>Insecta</taxon>
        <taxon>Pterygota</taxon>
        <taxon>Neoptera</taxon>
        <taxon>Endopterygota</taxon>
        <taxon>Coleoptera</taxon>
        <taxon>Polyphaga</taxon>
        <taxon>Cucujiformia</taxon>
        <taxon>Chrysomeloidea</taxon>
        <taxon>Chrysomelidae</taxon>
        <taxon>Galerucinae</taxon>
        <taxon>Alticini</taxon>
        <taxon>Phyllotreta</taxon>
    </lineage>
</organism>
<protein>
    <submittedName>
        <fullName evidence="2">Uncharacterized protein</fullName>
    </submittedName>
</protein>
<dbReference type="Proteomes" id="UP001153712">
    <property type="component" value="Chromosome 2"/>
</dbReference>
<accession>A0A9N9TR35</accession>
<feature type="region of interest" description="Disordered" evidence="1">
    <location>
        <begin position="263"/>
        <end position="285"/>
    </location>
</feature>
<evidence type="ECO:0000256" key="1">
    <source>
        <dbReference type="SAM" id="MobiDB-lite"/>
    </source>
</evidence>
<evidence type="ECO:0000313" key="3">
    <source>
        <dbReference type="Proteomes" id="UP001153712"/>
    </source>
</evidence>